<dbReference type="KEGG" id="minf:MESINF_1087"/>
<name>A0A7Z7LED1_9BACT</name>
<keyword evidence="2" id="KW-1185">Reference proteome</keyword>
<evidence type="ECO:0000313" key="2">
    <source>
        <dbReference type="Proteomes" id="UP000250796"/>
    </source>
</evidence>
<reference evidence="1 2" key="1">
    <citation type="submission" date="2017-01" db="EMBL/GenBank/DDBJ databases">
        <authorList>
            <person name="Erauso G."/>
        </authorList>
    </citation>
    <scope>NUCLEOTIDE SEQUENCE [LARGE SCALE GENOMIC DNA]</scope>
    <source>
        <strain evidence="1">MESINF1</strain>
    </source>
</reference>
<dbReference type="Proteomes" id="UP000250796">
    <property type="component" value="Chromosome MESINF"/>
</dbReference>
<dbReference type="EMBL" id="LS974202">
    <property type="protein sequence ID" value="SSC12531.1"/>
    <property type="molecule type" value="Genomic_DNA"/>
</dbReference>
<proteinExistence type="predicted"/>
<organism evidence="1 2">
    <name type="scientific">Mesotoga infera</name>
    <dbReference type="NCBI Taxonomy" id="1236046"/>
    <lineage>
        <taxon>Bacteria</taxon>
        <taxon>Thermotogati</taxon>
        <taxon>Thermotogota</taxon>
        <taxon>Thermotogae</taxon>
        <taxon>Kosmotogales</taxon>
        <taxon>Kosmotogaceae</taxon>
        <taxon>Mesotoga</taxon>
    </lineage>
</organism>
<dbReference type="AlphaFoldDB" id="A0A7Z7LED1"/>
<evidence type="ECO:0000313" key="1">
    <source>
        <dbReference type="EMBL" id="SSC12531.1"/>
    </source>
</evidence>
<accession>A0A7Z7LED1</accession>
<sequence length="84" mass="9177">MEQGKYIQLTPTRLNLQVANYTTWNGGGLWVRAKEPLLVVSWRSVGTMDAGSVPGMREGGSISRAANVSSHCPIRVMIISFMVP</sequence>
<protein>
    <submittedName>
        <fullName evidence="1">Uncharacterized protein</fullName>
    </submittedName>
</protein>
<gene>
    <name evidence="1" type="ORF">MESINF_1087</name>
</gene>